<proteinExistence type="inferred from homology"/>
<dbReference type="Gene3D" id="3.40.50.720">
    <property type="entry name" value="NAD(P)-binding Rossmann-like Domain"/>
    <property type="match status" value="1"/>
</dbReference>
<sequence>MTWSANGKGEYRRLFDLSDRVAVVTGGLGLLGRRFCAALADHGAHVAIVDQDITDTKSFADELVTTYGGRAAGFSADISDPEAIAPLASQIEAALGPIVILHNSAASKSRVLDRFFDSAETFEPEVWREIMATNLDGAFYVTREIGGRMARRRTGSIIHTSSIYGVAGPDPRIYEGSEYRGRPINTPAAYSASKAGVIGLTQYFATYWGDKGVRVNTLSPGGIADGQNEVFQSRYSARVPMGRMGAADEVTGALIFLASNASSYITGQNLIVDGGLTAW</sequence>
<accession>A0ABY6D5K6</accession>
<keyword evidence="4" id="KW-1185">Reference proteome</keyword>
<dbReference type="SUPFAM" id="SSF51735">
    <property type="entry name" value="NAD(P)-binding Rossmann-fold domains"/>
    <property type="match status" value="1"/>
</dbReference>
<gene>
    <name evidence="3" type="ORF">N7U68_00765</name>
</gene>
<evidence type="ECO:0000313" key="4">
    <source>
        <dbReference type="Proteomes" id="UP001064087"/>
    </source>
</evidence>
<dbReference type="PRINTS" id="PR00081">
    <property type="entry name" value="GDHRDH"/>
</dbReference>
<dbReference type="PANTHER" id="PTHR42760">
    <property type="entry name" value="SHORT-CHAIN DEHYDROGENASES/REDUCTASES FAMILY MEMBER"/>
    <property type="match status" value="1"/>
</dbReference>
<evidence type="ECO:0000256" key="1">
    <source>
        <dbReference type="ARBA" id="ARBA00006484"/>
    </source>
</evidence>
<dbReference type="EMBL" id="CP106737">
    <property type="protein sequence ID" value="UXX81426.1"/>
    <property type="molecule type" value="Genomic_DNA"/>
</dbReference>
<dbReference type="InterPro" id="IPR002347">
    <property type="entry name" value="SDR_fam"/>
</dbReference>
<reference evidence="3" key="1">
    <citation type="submission" date="2022-10" db="EMBL/GenBank/DDBJ databases">
        <title>Roseovarius pelagicus sp. nov., isolated from Arctic seawater.</title>
        <authorList>
            <person name="Hong Y.W."/>
            <person name="Hwang C.Y."/>
        </authorList>
    </citation>
    <scope>NUCLEOTIDE SEQUENCE</scope>
    <source>
        <strain evidence="3">HL-MP18</strain>
        <plasmid evidence="3">unnamed2</plasmid>
    </source>
</reference>
<name>A0ABY6D5K6_9RHOB</name>
<dbReference type="InterPro" id="IPR036291">
    <property type="entry name" value="NAD(P)-bd_dom_sf"/>
</dbReference>
<geneLocation type="plasmid" evidence="3 4">
    <name>unnamed2</name>
</geneLocation>
<dbReference type="PANTHER" id="PTHR42760:SF133">
    <property type="entry name" value="3-OXOACYL-[ACYL-CARRIER-PROTEIN] REDUCTASE"/>
    <property type="match status" value="1"/>
</dbReference>
<dbReference type="Proteomes" id="UP001064087">
    <property type="component" value="Plasmid unnamed2"/>
</dbReference>
<dbReference type="PRINTS" id="PR00080">
    <property type="entry name" value="SDRFAMILY"/>
</dbReference>
<evidence type="ECO:0000313" key="3">
    <source>
        <dbReference type="EMBL" id="UXX81426.1"/>
    </source>
</evidence>
<comment type="similarity">
    <text evidence="1">Belongs to the short-chain dehydrogenases/reductases (SDR) family.</text>
</comment>
<organism evidence="3 4">
    <name type="scientific">Roseovarius pelagicus</name>
    <dbReference type="NCBI Taxonomy" id="2980108"/>
    <lineage>
        <taxon>Bacteria</taxon>
        <taxon>Pseudomonadati</taxon>
        <taxon>Pseudomonadota</taxon>
        <taxon>Alphaproteobacteria</taxon>
        <taxon>Rhodobacterales</taxon>
        <taxon>Roseobacteraceae</taxon>
        <taxon>Roseovarius</taxon>
    </lineage>
</organism>
<protein>
    <submittedName>
        <fullName evidence="3">SDR family oxidoreductase</fullName>
    </submittedName>
</protein>
<keyword evidence="3" id="KW-0614">Plasmid</keyword>
<dbReference type="Pfam" id="PF13561">
    <property type="entry name" value="adh_short_C2"/>
    <property type="match status" value="1"/>
</dbReference>
<keyword evidence="2" id="KW-0560">Oxidoreductase</keyword>
<dbReference type="RefSeq" id="WP_165198335.1">
    <property type="nucleotide sequence ID" value="NZ_CP106737.1"/>
</dbReference>
<evidence type="ECO:0000256" key="2">
    <source>
        <dbReference type="ARBA" id="ARBA00023002"/>
    </source>
</evidence>